<keyword evidence="2" id="KW-1185">Reference proteome</keyword>
<name>A0A1R3L603_ASPOF</name>
<sequence>MATPGPRLRHSIVYVLFCINTIIRELRGLAVTRAFPPKEDFKTKALVSAIANFASGPSPDFLSVLKEVAVEVHNVYVLRSGQNPALDPLRDVILGLFRSKGANAKLTRQEIVKATNATLKRDIPDSEYKQVVNELCVYVKGTWALRGADNTE</sequence>
<dbReference type="OMA" id="RGADNTE"/>
<reference evidence="2" key="1">
    <citation type="journal article" date="2017" name="Nat. Commun.">
        <title>The asparagus genome sheds light on the origin and evolution of a young Y chromosome.</title>
        <authorList>
            <person name="Harkess A."/>
            <person name="Zhou J."/>
            <person name="Xu C."/>
            <person name="Bowers J.E."/>
            <person name="Van der Hulst R."/>
            <person name="Ayyampalayam S."/>
            <person name="Mercati F."/>
            <person name="Riccardi P."/>
            <person name="McKain M.R."/>
            <person name="Kakrana A."/>
            <person name="Tang H."/>
            <person name="Ray J."/>
            <person name="Groenendijk J."/>
            <person name="Arikit S."/>
            <person name="Mathioni S.M."/>
            <person name="Nakano M."/>
            <person name="Shan H."/>
            <person name="Telgmann-Rauber A."/>
            <person name="Kanno A."/>
            <person name="Yue Z."/>
            <person name="Chen H."/>
            <person name="Li W."/>
            <person name="Chen Y."/>
            <person name="Xu X."/>
            <person name="Zhang Y."/>
            <person name="Luo S."/>
            <person name="Chen H."/>
            <person name="Gao J."/>
            <person name="Mao Z."/>
            <person name="Pires J.C."/>
            <person name="Luo M."/>
            <person name="Kudrna D."/>
            <person name="Wing R.A."/>
            <person name="Meyers B.C."/>
            <person name="Yi K."/>
            <person name="Kong H."/>
            <person name="Lavrijsen P."/>
            <person name="Sunseri F."/>
            <person name="Falavigna A."/>
            <person name="Ye Y."/>
            <person name="Leebens-Mack J.H."/>
            <person name="Chen G."/>
        </authorList>
    </citation>
    <scope>NUCLEOTIDE SEQUENCE [LARGE SCALE GENOMIC DNA]</scope>
    <source>
        <strain evidence="2">cv. DH0086</strain>
    </source>
</reference>
<protein>
    <submittedName>
        <fullName evidence="1">Uncharacterized protein</fullName>
    </submittedName>
</protein>
<dbReference type="GO" id="GO:0005666">
    <property type="term" value="C:RNA polymerase III complex"/>
    <property type="evidence" value="ECO:0007669"/>
    <property type="project" value="TreeGrafter"/>
</dbReference>
<dbReference type="Proteomes" id="UP000243459">
    <property type="component" value="Unassembled WGS sequence"/>
</dbReference>
<dbReference type="AlphaFoldDB" id="A0A1R3L603"/>
<dbReference type="EMBL" id="KV863830">
    <property type="protein sequence ID" value="ONK55040.1"/>
    <property type="molecule type" value="Genomic_DNA"/>
</dbReference>
<evidence type="ECO:0000313" key="1">
    <source>
        <dbReference type="EMBL" id="ONK55040.1"/>
    </source>
</evidence>
<organism evidence="1 2">
    <name type="scientific">Asparagus officinalis</name>
    <name type="common">Garden asparagus</name>
    <dbReference type="NCBI Taxonomy" id="4686"/>
    <lineage>
        <taxon>Eukaryota</taxon>
        <taxon>Viridiplantae</taxon>
        <taxon>Streptophyta</taxon>
        <taxon>Embryophyta</taxon>
        <taxon>Tracheophyta</taxon>
        <taxon>Spermatophyta</taxon>
        <taxon>Magnoliopsida</taxon>
        <taxon>Liliopsida</taxon>
        <taxon>Asparagales</taxon>
        <taxon>Asparagaceae</taxon>
        <taxon>Asparagoideae</taxon>
        <taxon>Asparagus</taxon>
    </lineage>
</organism>
<dbReference type="GO" id="GO:0042797">
    <property type="term" value="P:tRNA transcription by RNA polymerase III"/>
    <property type="evidence" value="ECO:0007669"/>
    <property type="project" value="TreeGrafter"/>
</dbReference>
<evidence type="ECO:0000313" key="2">
    <source>
        <dbReference type="Proteomes" id="UP000243459"/>
    </source>
</evidence>
<accession>A0A1R3L603</accession>
<dbReference type="Gramene" id="ONK55040">
    <property type="protein sequence ID" value="ONK55040"/>
    <property type="gene ID" value="A4U43_UnF8230"/>
</dbReference>
<dbReference type="PANTHER" id="PTHR12069:SF0">
    <property type="entry name" value="DNA-DIRECTED RNA POLYMERASE III SUBUNIT RPC5"/>
    <property type="match status" value="1"/>
</dbReference>
<dbReference type="PANTHER" id="PTHR12069">
    <property type="entry name" value="DNA-DIRECTED RNA POLYMERASES III 80 KDA POLYPEPTIDE RNA POLYMERASE III SUBUNIT 5"/>
    <property type="match status" value="1"/>
</dbReference>
<gene>
    <name evidence="1" type="ORF">A4U43_UnF8230</name>
</gene>
<proteinExistence type="predicted"/>
<dbReference type="InterPro" id="IPR006886">
    <property type="entry name" value="RNA_pol_III_Rpc5"/>
</dbReference>